<evidence type="ECO:0000313" key="4">
    <source>
        <dbReference type="Proteomes" id="UP000275461"/>
    </source>
</evidence>
<organism evidence="3 4">
    <name type="scientific">Alkalispirillum mobile</name>
    <dbReference type="NCBI Taxonomy" id="85925"/>
    <lineage>
        <taxon>Bacteria</taxon>
        <taxon>Pseudomonadati</taxon>
        <taxon>Pseudomonadota</taxon>
        <taxon>Gammaproteobacteria</taxon>
        <taxon>Chromatiales</taxon>
        <taxon>Ectothiorhodospiraceae</taxon>
        <taxon>Alkalispirillum</taxon>
    </lineage>
</organism>
<protein>
    <submittedName>
        <fullName evidence="3">Malonyl-CoA decarboxylase</fullName>
    </submittedName>
</protein>
<dbReference type="InterPro" id="IPR038351">
    <property type="entry name" value="MCD_N_sf"/>
</dbReference>
<dbReference type="RefSeq" id="WP_121442842.1">
    <property type="nucleotide sequence ID" value="NZ_RCDA01000004.1"/>
</dbReference>
<feature type="domain" description="Malonyl-CoA decarboxylase C-terminal" evidence="1">
    <location>
        <begin position="165"/>
        <end position="424"/>
    </location>
</feature>
<dbReference type="OrthoDB" id="5292736at2"/>
<dbReference type="Pfam" id="PF05292">
    <property type="entry name" value="MCD"/>
    <property type="match status" value="1"/>
</dbReference>
<feature type="domain" description="Malonyl-CoA decarboxylase N-terminal" evidence="2">
    <location>
        <begin position="79"/>
        <end position="162"/>
    </location>
</feature>
<keyword evidence="4" id="KW-1185">Reference proteome</keyword>
<dbReference type="PANTHER" id="PTHR28641:SF1">
    <property type="entry name" value="MALONYL-COA DECARBOXYLASE, MITOCHONDRIAL"/>
    <property type="match status" value="1"/>
</dbReference>
<evidence type="ECO:0000313" key="3">
    <source>
        <dbReference type="EMBL" id="RLK47006.1"/>
    </source>
</evidence>
<accession>A0A498BXC2</accession>
<evidence type="ECO:0000259" key="2">
    <source>
        <dbReference type="Pfam" id="PF17408"/>
    </source>
</evidence>
<dbReference type="GO" id="GO:0050080">
    <property type="term" value="F:malonyl-CoA decarboxylase activity"/>
    <property type="evidence" value="ECO:0007669"/>
    <property type="project" value="InterPro"/>
</dbReference>
<dbReference type="InterPro" id="IPR007956">
    <property type="entry name" value="Malonyl_CoA_deC_C"/>
</dbReference>
<dbReference type="Gene3D" id="3.40.630.150">
    <property type="entry name" value="Malonyl-CoA decarboxylase, catalytic domain"/>
    <property type="match status" value="1"/>
</dbReference>
<gene>
    <name evidence="3" type="ORF">DFR31_2320</name>
</gene>
<evidence type="ECO:0000259" key="1">
    <source>
        <dbReference type="Pfam" id="PF05292"/>
    </source>
</evidence>
<sequence>MRNRWWNRLVDQVADRGLGLSRPNQNPDVMKRLEENCRALLTSRGEASGVALAREVVRAVDGLDEAGKTRFLQLLAERFGPDRDTVLAAAERFRESDETADLQELLRVVEPPRQEVFRRLNGAPDGTRVLVRLRETLLRQLKAHPELKPVNSDLQHLLKSWFNPGFLQLQRISWDRSPARLMEKLIQYESVHAIQSWDDLRRRLASDRRCFGFFHPALPDEPLIFVEVALVQGLATHTAPLLDPESPVGNNDEADTAIFFSISNCQVGLRGVSFGNFLLKQVMGELISEFPHVERYATLSPVPGFSRALRMEGDYADGFTRDRIAALIQDDAEALTVAAGVSDPVDALHQLLEAPLSHQEVLAEPMSRLLLAYLTRVRRHDTVADAVARFHLSNGARLEQIDPFADHSQTRMDASYGMMVNYRYIAEAVEENHERFVKTGEVVLSRNLQKQQKRINAAWDGNATKTGASRSRTTG</sequence>
<dbReference type="EMBL" id="RCDA01000004">
    <property type="protein sequence ID" value="RLK47006.1"/>
    <property type="molecule type" value="Genomic_DNA"/>
</dbReference>
<proteinExistence type="predicted"/>
<comment type="caution">
    <text evidence="3">The sequence shown here is derived from an EMBL/GenBank/DDBJ whole genome shotgun (WGS) entry which is preliminary data.</text>
</comment>
<dbReference type="AlphaFoldDB" id="A0A498BXC2"/>
<dbReference type="Gene3D" id="1.20.140.90">
    <property type="entry name" value="Malonyl-CoA decarboxylase, oligemerization domain"/>
    <property type="match status" value="1"/>
</dbReference>
<name>A0A498BXC2_9GAMM</name>
<dbReference type="InterPro" id="IPR038917">
    <property type="entry name" value="Malonyl_CoA_deC"/>
</dbReference>
<dbReference type="Proteomes" id="UP000275461">
    <property type="component" value="Unassembled WGS sequence"/>
</dbReference>
<dbReference type="Pfam" id="PF17408">
    <property type="entry name" value="MCD_N"/>
    <property type="match status" value="1"/>
</dbReference>
<reference evidence="3 4" key="1">
    <citation type="submission" date="2018-10" db="EMBL/GenBank/DDBJ databases">
        <title>Genomic Encyclopedia of Type Strains, Phase IV (KMG-IV): sequencing the most valuable type-strain genomes for metagenomic binning, comparative biology and taxonomic classification.</title>
        <authorList>
            <person name="Goeker M."/>
        </authorList>
    </citation>
    <scope>NUCLEOTIDE SEQUENCE [LARGE SCALE GENOMIC DNA]</scope>
    <source>
        <strain evidence="3 4">DSM 12769</strain>
    </source>
</reference>
<dbReference type="GO" id="GO:0006633">
    <property type="term" value="P:fatty acid biosynthetic process"/>
    <property type="evidence" value="ECO:0007669"/>
    <property type="project" value="InterPro"/>
</dbReference>
<dbReference type="InterPro" id="IPR042303">
    <property type="entry name" value="Malonyl_CoA_deC_C_sf"/>
</dbReference>
<dbReference type="InterPro" id="IPR035372">
    <property type="entry name" value="MCD_N"/>
</dbReference>
<dbReference type="PANTHER" id="PTHR28641">
    <property type="match status" value="1"/>
</dbReference>